<feature type="domain" description="EGF-like" evidence="10">
    <location>
        <begin position="720"/>
        <end position="756"/>
    </location>
</feature>
<feature type="compositionally biased region" description="Basic residues" evidence="7">
    <location>
        <begin position="862"/>
        <end position="879"/>
    </location>
</feature>
<feature type="transmembrane region" description="Helical" evidence="8">
    <location>
        <begin position="773"/>
        <end position="793"/>
    </location>
</feature>
<dbReference type="GO" id="GO:0005604">
    <property type="term" value="C:basement membrane"/>
    <property type="evidence" value="ECO:0007669"/>
    <property type="project" value="UniProtKB-ARBA"/>
</dbReference>
<dbReference type="Proteomes" id="UP001460270">
    <property type="component" value="Unassembled WGS sequence"/>
</dbReference>
<feature type="domain" description="Laminin G" evidence="9">
    <location>
        <begin position="501"/>
        <end position="677"/>
    </location>
</feature>
<dbReference type="PROSITE" id="PS00010">
    <property type="entry name" value="ASX_HYDROXYL"/>
    <property type="match status" value="1"/>
</dbReference>
<keyword evidence="4 8" id="KW-0472">Membrane</keyword>
<dbReference type="Gene3D" id="2.60.120.200">
    <property type="match status" value="2"/>
</dbReference>
<dbReference type="PANTHER" id="PTHR15036:SF85">
    <property type="entry name" value="SP2353, ISOFORM A"/>
    <property type="match status" value="1"/>
</dbReference>
<proteinExistence type="predicted"/>
<feature type="domain" description="Laminin G" evidence="9">
    <location>
        <begin position="283"/>
        <end position="481"/>
    </location>
</feature>
<dbReference type="PROSITE" id="PS00022">
    <property type="entry name" value="EGF_1"/>
    <property type="match status" value="1"/>
</dbReference>
<reference evidence="12" key="1">
    <citation type="submission" date="2024-04" db="EMBL/GenBank/DDBJ databases">
        <title>Salinicola lusitanus LLJ914,a marine bacterium isolated from the Okinawa Trough.</title>
        <authorList>
            <person name="Li J."/>
        </authorList>
    </citation>
    <scope>NUCLEOTIDE SEQUENCE [LARGE SCALE GENOMIC DNA]</scope>
</reference>
<dbReference type="Pfam" id="PF24811">
    <property type="entry name" value="Ig_Shg"/>
    <property type="match status" value="1"/>
</dbReference>
<dbReference type="PROSITE" id="PS50025">
    <property type="entry name" value="LAM_G_DOMAIN"/>
    <property type="match status" value="2"/>
</dbReference>
<dbReference type="InterPro" id="IPR050372">
    <property type="entry name" value="Neurexin-related_CASP"/>
</dbReference>
<dbReference type="InterPro" id="IPR015919">
    <property type="entry name" value="Cadherin-like_sf"/>
</dbReference>
<keyword evidence="8" id="KW-1133">Transmembrane helix</keyword>
<comment type="caution">
    <text evidence="11">The sequence shown here is derived from an EMBL/GenBank/DDBJ whole genome shotgun (WGS) entry which is preliminary data.</text>
</comment>
<feature type="disulfide bond" evidence="6">
    <location>
        <begin position="746"/>
        <end position="755"/>
    </location>
</feature>
<dbReference type="PROSITE" id="PS50026">
    <property type="entry name" value="EGF_3"/>
    <property type="match status" value="2"/>
</dbReference>
<feature type="region of interest" description="Disordered" evidence="7">
    <location>
        <begin position="862"/>
        <end position="951"/>
    </location>
</feature>
<comment type="subcellular location">
    <subcellularLocation>
        <location evidence="1">Membrane</location>
    </subcellularLocation>
</comment>
<evidence type="ECO:0000256" key="2">
    <source>
        <dbReference type="ARBA" id="ARBA00022536"/>
    </source>
</evidence>
<dbReference type="FunFam" id="2.10.25.10:FF:000562">
    <property type="entry name" value="Neural-cadherin"/>
    <property type="match status" value="1"/>
</dbReference>
<feature type="domain" description="EGF-like" evidence="10">
    <location>
        <begin position="277"/>
        <end position="316"/>
    </location>
</feature>
<dbReference type="Pfam" id="PF00008">
    <property type="entry name" value="EGF"/>
    <property type="match status" value="1"/>
</dbReference>
<feature type="disulfide bond" evidence="6">
    <location>
        <begin position="724"/>
        <end position="734"/>
    </location>
</feature>
<dbReference type="AlphaFoldDB" id="A0AAW0P919"/>
<organism evidence="11 12">
    <name type="scientific">Mugilogobius chulae</name>
    <name type="common">yellowstripe goby</name>
    <dbReference type="NCBI Taxonomy" id="88201"/>
    <lineage>
        <taxon>Eukaryota</taxon>
        <taxon>Metazoa</taxon>
        <taxon>Chordata</taxon>
        <taxon>Craniata</taxon>
        <taxon>Vertebrata</taxon>
        <taxon>Euteleostomi</taxon>
        <taxon>Actinopterygii</taxon>
        <taxon>Neopterygii</taxon>
        <taxon>Teleostei</taxon>
        <taxon>Neoteleostei</taxon>
        <taxon>Acanthomorphata</taxon>
        <taxon>Gobiaria</taxon>
        <taxon>Gobiiformes</taxon>
        <taxon>Gobioidei</taxon>
        <taxon>Gobiidae</taxon>
        <taxon>Gobionellinae</taxon>
        <taxon>Mugilogobius</taxon>
    </lineage>
</organism>
<dbReference type="CDD" id="cd00110">
    <property type="entry name" value="LamG"/>
    <property type="match status" value="2"/>
</dbReference>
<evidence type="ECO:0008006" key="13">
    <source>
        <dbReference type="Google" id="ProtNLM"/>
    </source>
</evidence>
<dbReference type="SMART" id="SM00282">
    <property type="entry name" value="LamG"/>
    <property type="match status" value="2"/>
</dbReference>
<dbReference type="Gene3D" id="2.10.25.10">
    <property type="entry name" value="Laminin"/>
    <property type="match status" value="2"/>
</dbReference>
<dbReference type="InterPro" id="IPR027397">
    <property type="entry name" value="Catenin-bd_sf"/>
</dbReference>
<dbReference type="InterPro" id="IPR013320">
    <property type="entry name" value="ConA-like_dom_sf"/>
</dbReference>
<gene>
    <name evidence="11" type="ORF">WMY93_013413</name>
</gene>
<name>A0AAW0P919_9GOBI</name>
<evidence type="ECO:0000256" key="3">
    <source>
        <dbReference type="ARBA" id="ARBA00022737"/>
    </source>
</evidence>
<dbReference type="InterPro" id="IPR056370">
    <property type="entry name" value="Shg-like_Ig-like"/>
</dbReference>
<dbReference type="InterPro" id="IPR001881">
    <property type="entry name" value="EGF-like_Ca-bd_dom"/>
</dbReference>
<dbReference type="InterPro" id="IPR000742">
    <property type="entry name" value="EGF"/>
</dbReference>
<dbReference type="FunFam" id="2.60.120.200:FF:000215">
    <property type="entry name" value="Si:dkey-22o22.2"/>
    <property type="match status" value="1"/>
</dbReference>
<accession>A0AAW0P919</accession>
<evidence type="ECO:0000313" key="12">
    <source>
        <dbReference type="Proteomes" id="UP001460270"/>
    </source>
</evidence>
<keyword evidence="8" id="KW-0812">Transmembrane</keyword>
<dbReference type="Pfam" id="PF02210">
    <property type="entry name" value="Laminin_G_2"/>
    <property type="match status" value="2"/>
</dbReference>
<dbReference type="InterPro" id="IPR013032">
    <property type="entry name" value="EGF-like_CS"/>
</dbReference>
<dbReference type="GO" id="GO:0005509">
    <property type="term" value="F:calcium ion binding"/>
    <property type="evidence" value="ECO:0007669"/>
    <property type="project" value="InterPro"/>
</dbReference>
<evidence type="ECO:0000259" key="9">
    <source>
        <dbReference type="PROSITE" id="PS50025"/>
    </source>
</evidence>
<evidence type="ECO:0000256" key="8">
    <source>
        <dbReference type="SAM" id="Phobius"/>
    </source>
</evidence>
<dbReference type="CDD" id="cd00054">
    <property type="entry name" value="EGF_CA"/>
    <property type="match status" value="2"/>
</dbReference>
<keyword evidence="3" id="KW-0677">Repeat</keyword>
<protein>
    <recommendedName>
        <fullName evidence="13">Neural-cadherin</fullName>
    </recommendedName>
</protein>
<keyword evidence="12" id="KW-1185">Reference proteome</keyword>
<dbReference type="InterPro" id="IPR001791">
    <property type="entry name" value="Laminin_G"/>
</dbReference>
<evidence type="ECO:0000256" key="1">
    <source>
        <dbReference type="ARBA" id="ARBA00004370"/>
    </source>
</evidence>
<dbReference type="SUPFAM" id="SSF49899">
    <property type="entry name" value="Concanavalin A-like lectins/glucanases"/>
    <property type="match status" value="2"/>
</dbReference>
<dbReference type="GO" id="GO:0016020">
    <property type="term" value="C:membrane"/>
    <property type="evidence" value="ECO:0007669"/>
    <property type="project" value="UniProtKB-SubCell"/>
</dbReference>
<evidence type="ECO:0000256" key="6">
    <source>
        <dbReference type="PROSITE-ProRule" id="PRU00076"/>
    </source>
</evidence>
<dbReference type="FunFam" id="2.10.25.10:FF:000765">
    <property type="entry name" value="neural-cadherin-like isoform X2"/>
    <property type="match status" value="1"/>
</dbReference>
<keyword evidence="5 6" id="KW-1015">Disulfide bond</keyword>
<feature type="compositionally biased region" description="Low complexity" evidence="7">
    <location>
        <begin position="880"/>
        <end position="889"/>
    </location>
</feature>
<dbReference type="SUPFAM" id="SSF57196">
    <property type="entry name" value="EGF/Laminin"/>
    <property type="match status" value="2"/>
</dbReference>
<dbReference type="EMBL" id="JBBPFD010000009">
    <property type="protein sequence ID" value="KAK7913202.1"/>
    <property type="molecule type" value="Genomic_DNA"/>
</dbReference>
<keyword evidence="2 6" id="KW-0245">EGF-like domain</keyword>
<evidence type="ECO:0000256" key="4">
    <source>
        <dbReference type="ARBA" id="ARBA00023136"/>
    </source>
</evidence>
<dbReference type="PANTHER" id="PTHR15036">
    <property type="entry name" value="PIKACHURIN-LIKE PROTEIN"/>
    <property type="match status" value="1"/>
</dbReference>
<sequence>MSDSGRPAKTVTSTLTVTIGDQNDHAHVAGEKKIFINSHRGRMPTTVLGKVYSPDPDDWDNKTYVFEGHVPNYFILNKRTGFLIIKENAPPGTYQFQVRVSDGVWPDAVSTVTVHVRELRDEAIYSSGSLRLADITAKEFIDLRGKQRSRYELLVDFLSEMLSVPTDDVNIFSLMDVKDRMLDVRFAVHGPPLFLQPEKMHGYLAAHKQKLQSFMQTSVSQVRVDECPASECPGAGGCTTVLNVRDTPTVVDCGTMSLVSVTVESTAVCSCPGREQSHQPCAAYPRNPCYNGGICVDTQHGYRCQCPAQFEGPDASRTSTRPPGAAAGLGLRGLYGDRVNRRDPTLKINHGSGTVVLQLPGNVNVADRRWHRLDVRSNSKEVRFTLDRCAGAAVMEMEGVGSWLTTEDHSSCEVIGSTPNTDRHLNMSQVLQLGGVNEDIPYIYPQLQHKHFTGCIRNLIVDSKLYDLGSPADSQSSSPGCITTDSSCVNMGYPSCGHRGRCHGEWGSFSCQCVRDTRGTSVRKLPRILVRTRKHSSTILNLISKEQNEYIRLEIYQGLLCVLYNLGDGDYNLTLPTYRLDNGEWHEVFLDRHDNEMTLRLDGGGGQREVTGSRGRSREIIIDPSVIMLGNTVPSGVNKSFQGCMRDLRLNGRYMPLDGQPRDGVSQVSVQGLSLGCSSDSCKKNQCSPPFTCVDLWRVHECRCPPGHMIRVNGTRKSCVYTLCVTRPCHRGTCVAQSPSKFTCHCPEGYRGHHCETTLAIYREDVGLSFSSLFAICICFMALLALLLGIFLYTRWRSYKGLKEGVYHVSAHHDGWEDIRENVLNYDEEGGGEEDQNAYDMAELQKSLQPSPAQSIQYCRSRALHHPPPPHHHHHHHLLHQTSCSSPAPTSAPPLEPLSRTASSSTLPPSVASSSASTATTSASLRRDVPPTIARLPAQGQTRPSQLARRSLSFSSQDLARYLCEIIRDADQHPDTGPFDSLQVFSTEGGGHRPGRSARSAQRDWTGLATQTELGRGGGRRR</sequence>
<dbReference type="CDD" id="cd11304">
    <property type="entry name" value="Cadherin_repeat"/>
    <property type="match status" value="2"/>
</dbReference>
<evidence type="ECO:0000256" key="7">
    <source>
        <dbReference type="SAM" id="MobiDB-lite"/>
    </source>
</evidence>
<evidence type="ECO:0000313" key="11">
    <source>
        <dbReference type="EMBL" id="KAK7913202.1"/>
    </source>
</evidence>
<comment type="caution">
    <text evidence="6">Lacks conserved residue(s) required for the propagation of feature annotation.</text>
</comment>
<feature type="compositionally biased region" description="Low complexity" evidence="7">
    <location>
        <begin position="897"/>
        <end position="924"/>
    </location>
</feature>
<dbReference type="SUPFAM" id="SSF49313">
    <property type="entry name" value="Cadherin-like"/>
    <property type="match status" value="1"/>
</dbReference>
<feature type="region of interest" description="Disordered" evidence="7">
    <location>
        <begin position="986"/>
        <end position="1022"/>
    </location>
</feature>
<dbReference type="Pfam" id="PF12661">
    <property type="entry name" value="hEGF"/>
    <property type="match status" value="1"/>
</dbReference>
<dbReference type="SMART" id="SM00181">
    <property type="entry name" value="EGF"/>
    <property type="match status" value="4"/>
</dbReference>
<dbReference type="GO" id="GO:0060429">
    <property type="term" value="P:epithelium development"/>
    <property type="evidence" value="ECO:0007669"/>
    <property type="project" value="UniProtKB-ARBA"/>
</dbReference>
<dbReference type="SMART" id="SM00179">
    <property type="entry name" value="EGF_CA"/>
    <property type="match status" value="3"/>
</dbReference>
<evidence type="ECO:0000256" key="5">
    <source>
        <dbReference type="ARBA" id="ARBA00023157"/>
    </source>
</evidence>
<dbReference type="PROSITE" id="PS01186">
    <property type="entry name" value="EGF_2"/>
    <property type="match status" value="1"/>
</dbReference>
<dbReference type="Gene3D" id="4.10.900.10">
    <property type="entry name" value="TCF3-CBD (Catenin binding domain)"/>
    <property type="match status" value="1"/>
</dbReference>
<evidence type="ECO:0000259" key="10">
    <source>
        <dbReference type="PROSITE" id="PS50026"/>
    </source>
</evidence>
<dbReference type="InterPro" id="IPR000152">
    <property type="entry name" value="EGF-type_Asp/Asn_hydroxyl_site"/>
</dbReference>